<evidence type="ECO:0000313" key="7">
    <source>
        <dbReference type="Proteomes" id="UP001596022"/>
    </source>
</evidence>
<evidence type="ECO:0000256" key="2">
    <source>
        <dbReference type="ARBA" id="ARBA00011738"/>
    </source>
</evidence>
<keyword evidence="4" id="KW-0560">Oxidoreductase</keyword>
<feature type="domain" description="FAD/NAD(P)-binding" evidence="5">
    <location>
        <begin position="2"/>
        <end position="117"/>
    </location>
</feature>
<dbReference type="PRINTS" id="PR00368">
    <property type="entry name" value="FADPNR"/>
</dbReference>
<comment type="cofactor">
    <cofactor evidence="1">
        <name>FAD</name>
        <dbReference type="ChEBI" id="CHEBI:57692"/>
    </cofactor>
</comment>
<dbReference type="RefSeq" id="WP_376844644.1">
    <property type="nucleotide sequence ID" value="NZ_JBHSFW010000001.1"/>
</dbReference>
<proteinExistence type="predicted"/>
<comment type="caution">
    <text evidence="6">The sequence shown here is derived from an EMBL/GenBank/DDBJ whole genome shotgun (WGS) entry which is preliminary data.</text>
</comment>
<dbReference type="Gene3D" id="3.50.50.60">
    <property type="entry name" value="FAD/NAD(P)-binding domain"/>
    <property type="match status" value="1"/>
</dbReference>
<evidence type="ECO:0000313" key="6">
    <source>
        <dbReference type="EMBL" id="MFC4617611.1"/>
    </source>
</evidence>
<reference evidence="7" key="1">
    <citation type="journal article" date="2019" name="Int. J. Syst. Evol. Microbiol.">
        <title>The Global Catalogue of Microorganisms (GCM) 10K type strain sequencing project: providing services to taxonomists for standard genome sequencing and annotation.</title>
        <authorList>
            <consortium name="The Broad Institute Genomics Platform"/>
            <consortium name="The Broad Institute Genome Sequencing Center for Infectious Disease"/>
            <person name="Wu L."/>
            <person name="Ma J."/>
        </authorList>
    </citation>
    <scope>NUCLEOTIDE SEQUENCE [LARGE SCALE GENOMIC DNA]</scope>
    <source>
        <strain evidence="7">CGMCC 1.16306</strain>
    </source>
</reference>
<gene>
    <name evidence="6" type="ORF">ACFO4N_02575</name>
</gene>
<dbReference type="PRINTS" id="PR00469">
    <property type="entry name" value="PNDRDTASEII"/>
</dbReference>
<evidence type="ECO:0000259" key="5">
    <source>
        <dbReference type="Pfam" id="PF07992"/>
    </source>
</evidence>
<accession>A0ABV9GLB0</accession>
<dbReference type="EMBL" id="JBHSFW010000001">
    <property type="protein sequence ID" value="MFC4617611.1"/>
    <property type="molecule type" value="Genomic_DNA"/>
</dbReference>
<evidence type="ECO:0000256" key="1">
    <source>
        <dbReference type="ARBA" id="ARBA00001974"/>
    </source>
</evidence>
<keyword evidence="7" id="KW-1185">Reference proteome</keyword>
<dbReference type="InterPro" id="IPR023753">
    <property type="entry name" value="FAD/NAD-binding_dom"/>
</dbReference>
<protein>
    <submittedName>
        <fullName evidence="6">FAD-dependent oxidoreductase</fullName>
    </submittedName>
</protein>
<dbReference type="SUPFAM" id="SSF51905">
    <property type="entry name" value="FAD/NAD(P)-binding domain"/>
    <property type="match status" value="1"/>
</dbReference>
<organism evidence="6 7">
    <name type="scientific">Camelliibacillus cellulosilyticus</name>
    <dbReference type="NCBI Taxonomy" id="2174486"/>
    <lineage>
        <taxon>Bacteria</taxon>
        <taxon>Bacillati</taxon>
        <taxon>Bacillota</taxon>
        <taxon>Bacilli</taxon>
        <taxon>Bacillales</taxon>
        <taxon>Sporolactobacillaceae</taxon>
        <taxon>Camelliibacillus</taxon>
    </lineage>
</organism>
<dbReference type="Proteomes" id="UP001596022">
    <property type="component" value="Unassembled WGS sequence"/>
</dbReference>
<sequence length="189" mass="19774">MYDVIIVGGGPAGQSAAIFTSKAGKSTLVLDDEKGLTQRALVRNHYGVQEISGGDLVATGRKQAEQFGAEFKKANVVNVVKEDNGIKVETEDGDTYSAANVILATGANTKLAEAIGLETLPGTEPYVNKTIKVDKDGRTSIKGIWAGGTAGGVSVHTIITSGDGARVAVNLLSDLKGERHVDHDKLEKK</sequence>
<dbReference type="InterPro" id="IPR036188">
    <property type="entry name" value="FAD/NAD-bd_sf"/>
</dbReference>
<comment type="subunit">
    <text evidence="2">Homodimer.</text>
</comment>
<name>A0ABV9GLB0_9BACL</name>
<dbReference type="PANTHER" id="PTHR48105">
    <property type="entry name" value="THIOREDOXIN REDUCTASE 1-RELATED-RELATED"/>
    <property type="match status" value="1"/>
</dbReference>
<dbReference type="InterPro" id="IPR050097">
    <property type="entry name" value="Ferredoxin-NADP_redctase_2"/>
</dbReference>
<evidence type="ECO:0000256" key="3">
    <source>
        <dbReference type="ARBA" id="ARBA00022630"/>
    </source>
</evidence>
<keyword evidence="3" id="KW-0285">Flavoprotein</keyword>
<evidence type="ECO:0000256" key="4">
    <source>
        <dbReference type="ARBA" id="ARBA00023002"/>
    </source>
</evidence>
<dbReference type="Pfam" id="PF07992">
    <property type="entry name" value="Pyr_redox_2"/>
    <property type="match status" value="1"/>
</dbReference>